<evidence type="ECO:0000313" key="3">
    <source>
        <dbReference type="Proteomes" id="UP000219563"/>
    </source>
</evidence>
<dbReference type="Proteomes" id="UP000219563">
    <property type="component" value="Unassembled WGS sequence"/>
</dbReference>
<evidence type="ECO:0000313" key="2">
    <source>
        <dbReference type="EMBL" id="SOC16479.1"/>
    </source>
</evidence>
<accession>A0A285T523</accession>
<proteinExistence type="predicted"/>
<sequence length="70" mass="7485">MISMAFCGLCIYLLFKMMGVILRTSGELLKIGICIIAAPLLICAFLVSGMAVLLVIMFIFAGLVCLLGLL</sequence>
<reference evidence="2 3" key="1">
    <citation type="submission" date="2017-08" db="EMBL/GenBank/DDBJ databases">
        <authorList>
            <person name="de Groot N.N."/>
        </authorList>
    </citation>
    <scope>NUCLEOTIDE SEQUENCE [LARGE SCALE GENOMIC DNA]</scope>
    <source>
        <strain evidence="2 3">DSM 9787</strain>
    </source>
</reference>
<organism evidence="2 3">
    <name type="scientific">Pseudobutyrivibrio ruminis DSM 9787</name>
    <dbReference type="NCBI Taxonomy" id="1123011"/>
    <lineage>
        <taxon>Bacteria</taxon>
        <taxon>Bacillati</taxon>
        <taxon>Bacillota</taxon>
        <taxon>Clostridia</taxon>
        <taxon>Lachnospirales</taxon>
        <taxon>Lachnospiraceae</taxon>
        <taxon>Pseudobutyrivibrio</taxon>
    </lineage>
</organism>
<dbReference type="AlphaFoldDB" id="A0A285T523"/>
<feature type="transmembrane region" description="Helical" evidence="1">
    <location>
        <begin position="36"/>
        <end position="69"/>
    </location>
</feature>
<gene>
    <name evidence="2" type="ORF">SAMN02910411_0414</name>
</gene>
<keyword evidence="1" id="KW-1133">Transmembrane helix</keyword>
<keyword evidence="1" id="KW-0472">Membrane</keyword>
<dbReference type="EMBL" id="OBMR01000014">
    <property type="protein sequence ID" value="SOC16479.1"/>
    <property type="molecule type" value="Genomic_DNA"/>
</dbReference>
<protein>
    <submittedName>
        <fullName evidence="2">Uncharacterized protein</fullName>
    </submittedName>
</protein>
<name>A0A285T523_9FIRM</name>
<keyword evidence="1" id="KW-0812">Transmembrane</keyword>
<evidence type="ECO:0000256" key="1">
    <source>
        <dbReference type="SAM" id="Phobius"/>
    </source>
</evidence>